<evidence type="ECO:0000313" key="2">
    <source>
        <dbReference type="WBParaSite" id="EN70_12249"/>
    </source>
</evidence>
<reference evidence="1" key="1">
    <citation type="submission" date="2012-04" db="EMBL/GenBank/DDBJ databases">
        <title>The Genome Sequence of Loa loa.</title>
        <authorList>
            <consortium name="The Broad Institute Genome Sequencing Platform"/>
            <consortium name="Broad Institute Genome Sequencing Center for Infectious Disease"/>
            <person name="Nutman T.B."/>
            <person name="Fink D.L."/>
            <person name="Russ C."/>
            <person name="Young S."/>
            <person name="Zeng Q."/>
            <person name="Gargeya S."/>
            <person name="Alvarado L."/>
            <person name="Berlin A."/>
            <person name="Chapman S.B."/>
            <person name="Chen Z."/>
            <person name="Freedman E."/>
            <person name="Gellesch M."/>
            <person name="Goldberg J."/>
            <person name="Griggs A."/>
            <person name="Gujja S."/>
            <person name="Heilman E.R."/>
            <person name="Heiman D."/>
            <person name="Howarth C."/>
            <person name="Mehta T."/>
            <person name="Neiman D."/>
            <person name="Pearson M."/>
            <person name="Roberts A."/>
            <person name="Saif S."/>
            <person name="Shea T."/>
            <person name="Shenoy N."/>
            <person name="Sisk P."/>
            <person name="Stolte C."/>
            <person name="Sykes S."/>
            <person name="White J."/>
            <person name="Yandava C."/>
            <person name="Haas B."/>
            <person name="Henn M.R."/>
            <person name="Nusbaum C."/>
            <person name="Birren B."/>
        </authorList>
    </citation>
    <scope>NUCLEOTIDE SEQUENCE [LARGE SCALE GENOMIC DNA]</scope>
</reference>
<dbReference type="AlphaFoldDB" id="A0A1I7VCE1"/>
<reference evidence="2" key="2">
    <citation type="submission" date="2016-11" db="UniProtKB">
        <authorList>
            <consortium name="WormBaseParasite"/>
        </authorList>
    </citation>
    <scope>IDENTIFICATION</scope>
</reference>
<dbReference type="Proteomes" id="UP000095285">
    <property type="component" value="Unassembled WGS sequence"/>
</dbReference>
<organism evidence="1 2">
    <name type="scientific">Loa loa</name>
    <name type="common">Eye worm</name>
    <name type="synonym">Filaria loa</name>
    <dbReference type="NCBI Taxonomy" id="7209"/>
    <lineage>
        <taxon>Eukaryota</taxon>
        <taxon>Metazoa</taxon>
        <taxon>Ecdysozoa</taxon>
        <taxon>Nematoda</taxon>
        <taxon>Chromadorea</taxon>
        <taxon>Rhabditida</taxon>
        <taxon>Spirurina</taxon>
        <taxon>Spiruromorpha</taxon>
        <taxon>Filarioidea</taxon>
        <taxon>Onchocercidae</taxon>
        <taxon>Loa</taxon>
    </lineage>
</organism>
<protein>
    <submittedName>
        <fullName evidence="2">Uncharacterized protein</fullName>
    </submittedName>
</protein>
<accession>A0A1I7VCE1</accession>
<dbReference type="WBParaSite" id="EN70_12249">
    <property type="protein sequence ID" value="EN70_12249"/>
    <property type="gene ID" value="EN70_12249"/>
</dbReference>
<sequence length="95" mass="10478">MINLNLEALSTTALPTVGGLVEGIRDNLKQSNETVVSPESGSKINIVTSIPPLTQDNISRPATVSCIQQSQTNFDEDEELMFKNFPWLKVQIFIT</sequence>
<keyword evidence="1" id="KW-1185">Reference proteome</keyword>
<proteinExistence type="predicted"/>
<dbReference type="STRING" id="7209.A0A1I7VCE1"/>
<evidence type="ECO:0000313" key="1">
    <source>
        <dbReference type="Proteomes" id="UP000095285"/>
    </source>
</evidence>
<name>A0A1I7VCE1_LOALO</name>